<feature type="domain" description="CopC" evidence="4">
    <location>
        <begin position="40"/>
        <end position="125"/>
    </location>
</feature>
<evidence type="ECO:0000313" key="5">
    <source>
        <dbReference type="EMBL" id="SCG66432.1"/>
    </source>
</evidence>
<sequence length="180" mass="18257">MTRSTWWGRIAAGAAAAVVVAIGALLAAQSGPGAHLGPVFPSDGAVLRDAPRQVSLTFDTAVRPQQIHIGVSDGRGKLVPSGAAAVAGTDITQPVTIADDGAYVLAYHVVLADGRTFSGASRFQVSPSGSLAAPAPVTGHNHFSDDPLSVALTVVAAVFVVALIALLVHRPRPARSTAQE</sequence>
<keyword evidence="3" id="KW-1133">Transmembrane helix</keyword>
<evidence type="ECO:0000256" key="2">
    <source>
        <dbReference type="ARBA" id="ARBA00023008"/>
    </source>
</evidence>
<dbReference type="EMBL" id="LT607751">
    <property type="protein sequence ID" value="SCG66432.1"/>
    <property type="molecule type" value="Genomic_DNA"/>
</dbReference>
<keyword evidence="2" id="KW-0186">Copper</keyword>
<evidence type="ECO:0000313" key="6">
    <source>
        <dbReference type="Proteomes" id="UP000198210"/>
    </source>
</evidence>
<reference evidence="5 6" key="1">
    <citation type="submission" date="2016-06" db="EMBL/GenBank/DDBJ databases">
        <authorList>
            <person name="Kjaerup R.B."/>
            <person name="Dalgaard T.S."/>
            <person name="Juul-Madsen H.R."/>
        </authorList>
    </citation>
    <scope>NUCLEOTIDE SEQUENCE [LARGE SCALE GENOMIC DNA]</scope>
    <source>
        <strain evidence="5 6">DSM 45097</strain>
    </source>
</reference>
<accession>A0A1C5J798</accession>
<dbReference type="InterPro" id="IPR007348">
    <property type="entry name" value="CopC_dom"/>
</dbReference>
<evidence type="ECO:0000256" key="3">
    <source>
        <dbReference type="SAM" id="Phobius"/>
    </source>
</evidence>
<dbReference type="AlphaFoldDB" id="A0A1C5J798"/>
<dbReference type="InterPro" id="IPR014755">
    <property type="entry name" value="Cu-Rt/internalin_Ig-like"/>
</dbReference>
<dbReference type="RefSeq" id="WP_088972070.1">
    <property type="nucleotide sequence ID" value="NZ_JBHLYF010000039.1"/>
</dbReference>
<protein>
    <submittedName>
        <fullName evidence="5">Copper-binding protein CopC (Methionine-rich)</fullName>
    </submittedName>
</protein>
<dbReference type="GO" id="GO:0042597">
    <property type="term" value="C:periplasmic space"/>
    <property type="evidence" value="ECO:0007669"/>
    <property type="project" value="InterPro"/>
</dbReference>
<dbReference type="GO" id="GO:0005507">
    <property type="term" value="F:copper ion binding"/>
    <property type="evidence" value="ECO:0007669"/>
    <property type="project" value="InterPro"/>
</dbReference>
<dbReference type="Gene3D" id="2.60.40.1220">
    <property type="match status" value="1"/>
</dbReference>
<dbReference type="SUPFAM" id="SSF81296">
    <property type="entry name" value="E set domains"/>
    <property type="match status" value="1"/>
</dbReference>
<dbReference type="Pfam" id="PF04234">
    <property type="entry name" value="CopC"/>
    <property type="match status" value="1"/>
</dbReference>
<evidence type="ECO:0000259" key="4">
    <source>
        <dbReference type="Pfam" id="PF04234"/>
    </source>
</evidence>
<keyword evidence="6" id="KW-1185">Reference proteome</keyword>
<dbReference type="Proteomes" id="UP000198210">
    <property type="component" value="Chromosome I"/>
</dbReference>
<organism evidence="5 6">
    <name type="scientific">Micromonospora siamensis</name>
    <dbReference type="NCBI Taxonomy" id="299152"/>
    <lineage>
        <taxon>Bacteria</taxon>
        <taxon>Bacillati</taxon>
        <taxon>Actinomycetota</taxon>
        <taxon>Actinomycetes</taxon>
        <taxon>Micromonosporales</taxon>
        <taxon>Micromonosporaceae</taxon>
        <taxon>Micromonospora</taxon>
    </lineage>
</organism>
<keyword evidence="1" id="KW-0732">Signal</keyword>
<keyword evidence="3" id="KW-0812">Transmembrane</keyword>
<name>A0A1C5J798_9ACTN</name>
<dbReference type="GO" id="GO:0046688">
    <property type="term" value="P:response to copper ion"/>
    <property type="evidence" value="ECO:0007669"/>
    <property type="project" value="InterPro"/>
</dbReference>
<gene>
    <name evidence="5" type="ORF">GA0074704_4197</name>
</gene>
<keyword evidence="3" id="KW-0472">Membrane</keyword>
<evidence type="ECO:0000256" key="1">
    <source>
        <dbReference type="ARBA" id="ARBA00022729"/>
    </source>
</evidence>
<feature type="transmembrane region" description="Helical" evidence="3">
    <location>
        <begin position="148"/>
        <end position="168"/>
    </location>
</feature>
<proteinExistence type="predicted"/>
<dbReference type="InterPro" id="IPR014756">
    <property type="entry name" value="Ig_E-set"/>
</dbReference>